<name>A0A3B1DAI5_9ZZZZ</name>
<organism evidence="2">
    <name type="scientific">hydrothermal vent metagenome</name>
    <dbReference type="NCBI Taxonomy" id="652676"/>
    <lineage>
        <taxon>unclassified sequences</taxon>
        <taxon>metagenomes</taxon>
        <taxon>ecological metagenomes</taxon>
    </lineage>
</organism>
<comment type="similarity">
    <text evidence="1">Belongs to the phD/YefM antitoxin family.</text>
</comment>
<dbReference type="InterPro" id="IPR006442">
    <property type="entry name" value="Antitoxin_Phd/YefM"/>
</dbReference>
<evidence type="ECO:0000256" key="1">
    <source>
        <dbReference type="ARBA" id="ARBA00009981"/>
    </source>
</evidence>
<dbReference type="Pfam" id="PF02604">
    <property type="entry name" value="PhdYeFM_antitox"/>
    <property type="match status" value="1"/>
</dbReference>
<dbReference type="EMBL" id="UOGJ01000137">
    <property type="protein sequence ID" value="VAX37762.1"/>
    <property type="molecule type" value="Genomic_DNA"/>
</dbReference>
<reference evidence="2" key="1">
    <citation type="submission" date="2018-06" db="EMBL/GenBank/DDBJ databases">
        <authorList>
            <person name="Zhirakovskaya E."/>
        </authorList>
    </citation>
    <scope>NUCLEOTIDE SEQUENCE</scope>
</reference>
<evidence type="ECO:0000313" key="2">
    <source>
        <dbReference type="EMBL" id="VAX37762.1"/>
    </source>
</evidence>
<accession>A0A3B1DAI5</accession>
<protein>
    <recommendedName>
        <fullName evidence="3">Antitoxin</fullName>
    </recommendedName>
</protein>
<dbReference type="Gene3D" id="3.40.1620.10">
    <property type="entry name" value="YefM-like domain"/>
    <property type="match status" value="1"/>
</dbReference>
<dbReference type="AlphaFoldDB" id="A0A3B1DAI5"/>
<sequence>MKTLNVGEFKAHFSEVLEDVKKGKKITISFGRRKEKLAVIVPYKSYMSKERKIGLLENKATYKIHKDFKISEEKFLQL</sequence>
<gene>
    <name evidence="2" type="ORF">MNBD_UNCLBAC01-1481</name>
</gene>
<dbReference type="SUPFAM" id="SSF143120">
    <property type="entry name" value="YefM-like"/>
    <property type="match status" value="1"/>
</dbReference>
<proteinExistence type="inferred from homology"/>
<evidence type="ECO:0008006" key="3">
    <source>
        <dbReference type="Google" id="ProtNLM"/>
    </source>
</evidence>
<dbReference type="InterPro" id="IPR036165">
    <property type="entry name" value="YefM-like_sf"/>
</dbReference>
<dbReference type="NCBIfam" id="TIGR01552">
    <property type="entry name" value="phd_fam"/>
    <property type="match status" value="1"/>
</dbReference>